<dbReference type="AlphaFoldDB" id="A0A484F3E3"/>
<evidence type="ECO:0000313" key="1">
    <source>
        <dbReference type="EMBL" id="TDQ68724.1"/>
    </source>
</evidence>
<dbReference type="RefSeq" id="WP_133517377.1">
    <property type="nucleotide sequence ID" value="NZ_JAHDUW010000003.1"/>
</dbReference>
<reference evidence="1 2" key="1">
    <citation type="submission" date="2019-03" db="EMBL/GenBank/DDBJ databases">
        <title>Genomic Encyclopedia of Type Strains, Phase IV (KMG-IV): sequencing the most valuable type-strain genomes for metagenomic binning, comparative biology and taxonomic classification.</title>
        <authorList>
            <person name="Goeker M."/>
        </authorList>
    </citation>
    <scope>NUCLEOTIDE SEQUENCE [LARGE SCALE GENOMIC DNA]</scope>
    <source>
        <strain evidence="1 2">DSM 13328</strain>
    </source>
</reference>
<gene>
    <name evidence="1" type="ORF">C7391_0915</name>
</gene>
<accession>A0A484F3E3</accession>
<protein>
    <recommendedName>
        <fullName evidence="3">Chromosome segregation ATPase</fullName>
    </recommendedName>
</protein>
<comment type="caution">
    <text evidence="1">The sequence shown here is derived from an EMBL/GenBank/DDBJ whole genome shotgun (WGS) entry which is preliminary data.</text>
</comment>
<dbReference type="OrthoDB" id="124194at2157"/>
<proteinExistence type="predicted"/>
<organism evidence="1 2">
    <name type="scientific">Methanimicrococcus blatticola</name>
    <dbReference type="NCBI Taxonomy" id="91560"/>
    <lineage>
        <taxon>Archaea</taxon>
        <taxon>Methanobacteriati</taxon>
        <taxon>Methanobacteriota</taxon>
        <taxon>Stenosarchaea group</taxon>
        <taxon>Methanomicrobia</taxon>
        <taxon>Methanosarcinales</taxon>
        <taxon>Methanosarcinaceae</taxon>
        <taxon>Methanimicrococcus</taxon>
    </lineage>
</organism>
<evidence type="ECO:0000313" key="2">
    <source>
        <dbReference type="Proteomes" id="UP000294855"/>
    </source>
</evidence>
<sequence length="390" mass="44322">MLYTYQDGTELPIQRDFIQDLKNYVECLEKILPLENQIMELKDLEKDQGALFERKVAILSSFKENLIHSMPSNLDADDASLLAPCVTEILSVCDKFIRKTHEDYESEIFVMKRDSGAQIKSKELEIIKILNPFLISSVYGAKRVYDISYHEVLGGTLYCYSSGLQFNYKLNFSDERLTVQRLLGDFSLPVMATTGLFTKEHKPRVLSLAEFVVLSIQYDDLYNFSLELENKKKIIRIVRKNGNFSIYDEGRDITADTDLAALVEDAALQRIPKNIVEYIRKNVSSFELTEILIDDDDAIANNLIFDCMKIIATQYGSIVAECIRRSPIKSEISIKVQLEDGTRTEKYISKDELYSSLANIGGDGLEIASLIGADAIEEEKPSGNNRYFIV</sequence>
<evidence type="ECO:0008006" key="3">
    <source>
        <dbReference type="Google" id="ProtNLM"/>
    </source>
</evidence>
<name>A0A484F3E3_9EURY</name>
<dbReference type="Proteomes" id="UP000294855">
    <property type="component" value="Unassembled WGS sequence"/>
</dbReference>
<dbReference type="EMBL" id="SNYS01000008">
    <property type="protein sequence ID" value="TDQ68724.1"/>
    <property type="molecule type" value="Genomic_DNA"/>
</dbReference>
<keyword evidence="2" id="KW-1185">Reference proteome</keyword>